<feature type="transmembrane region" description="Helical" evidence="9">
    <location>
        <begin position="407"/>
        <end position="432"/>
    </location>
</feature>
<comment type="subcellular location">
    <subcellularLocation>
        <location evidence="1">Cell membrane</location>
        <topology evidence="1">Multi-pass membrane protein</topology>
    </subcellularLocation>
</comment>
<dbReference type="InterPro" id="IPR039421">
    <property type="entry name" value="Type_1_exporter"/>
</dbReference>
<evidence type="ECO:0000256" key="2">
    <source>
        <dbReference type="ARBA" id="ARBA00022475"/>
    </source>
</evidence>
<dbReference type="Proteomes" id="UP000260504">
    <property type="component" value="Unassembled WGS sequence"/>
</dbReference>
<dbReference type="CDD" id="cd18567">
    <property type="entry name" value="ABC_6TM_CvaB_RaxB_like"/>
    <property type="match status" value="1"/>
</dbReference>
<dbReference type="Pfam" id="PF00005">
    <property type="entry name" value="ABC_tran"/>
    <property type="match status" value="1"/>
</dbReference>
<dbReference type="Pfam" id="PF00664">
    <property type="entry name" value="ABC_membrane"/>
    <property type="match status" value="1"/>
</dbReference>
<dbReference type="GO" id="GO:0016887">
    <property type="term" value="F:ATP hydrolysis activity"/>
    <property type="evidence" value="ECO:0007669"/>
    <property type="project" value="InterPro"/>
</dbReference>
<dbReference type="GO" id="GO:0005886">
    <property type="term" value="C:plasma membrane"/>
    <property type="evidence" value="ECO:0007669"/>
    <property type="project" value="UniProtKB-SubCell"/>
</dbReference>
<proteinExistence type="predicted"/>
<evidence type="ECO:0000259" key="12">
    <source>
        <dbReference type="PROSITE" id="PS50990"/>
    </source>
</evidence>
<evidence type="ECO:0000256" key="3">
    <source>
        <dbReference type="ARBA" id="ARBA00022692"/>
    </source>
</evidence>
<keyword evidence="2" id="KW-1003">Cell membrane</keyword>
<sequence>MDYLSRLSFGFNKKLPVILQTEVAECGLACLTSILSYYGFHTDLRTLRQKYTLSLKGANLADIMRFGNEMNLTPRALRLELDELSNLQLPCILHWNLNHFVVLCSISKDSIVIMDPAVGMRKIKMDEVSQKFTGIALELFPNTHFEEKKETKKIKILSLLRGISGLKRSLIQMLILAISLEVFALVSPFFMQWVIDHVIVTADKNLLLTLTLGFGLLAILQQLISLLQAWVGMHLSTTLNLQWKANIFKRLLDLPNDYFSKRHLGDVISRFGSIDHIQETLTSTFFVLVLNSLMAVFTFVLMTIYSTQLSLIVLLTLVLYILIRWLAYYPLRNATEENIVHEAKQNSYFMETIRGIQSVKLFDKHYQRHGTWMSLFVNTVNTKLTTDKLSALFEFSNKLLFSMENIIIIYLGASAILDGSFTVGVLMAFLAYKGQFESRTASLVDQYIQIKMLGLHAERLADITLNETETEIIKYNHIPKLDNEQLVLKVENVSFRYADNEPYLFENINLEFKDNEAVVLTGQSGRGKSTLLNILTGSLKPETGTVSINGHDIYQVSPSFIRGLSGIVRQDDVLFAGSIGENISFFDESPNMELIEQCAKMAQIHDDILKMPMGYETLIGDMGNILSGGQKQRVILARALYKRPKILFLDEASSHLDVENEQKINHNLKSLGIMKIMVAHRQETIQSADKILNLG</sequence>
<dbReference type="PROSITE" id="PS00211">
    <property type="entry name" value="ABC_TRANSPORTER_1"/>
    <property type="match status" value="1"/>
</dbReference>
<feature type="transmembrane region" description="Helical" evidence="9">
    <location>
        <begin position="311"/>
        <end position="331"/>
    </location>
</feature>
<dbReference type="EMBL" id="UGRP01000001">
    <property type="protein sequence ID" value="SUA19862.1"/>
    <property type="molecule type" value="Genomic_DNA"/>
</dbReference>
<dbReference type="PANTHER" id="PTHR43394:SF1">
    <property type="entry name" value="ATP-BINDING CASSETTE SUB-FAMILY B MEMBER 10, MITOCHONDRIAL"/>
    <property type="match status" value="1"/>
</dbReference>
<keyword evidence="8 9" id="KW-0472">Membrane</keyword>
<feature type="domain" description="ABC transporter" evidence="10">
    <location>
        <begin position="488"/>
        <end position="695"/>
    </location>
</feature>
<evidence type="ECO:0000313" key="13">
    <source>
        <dbReference type="EMBL" id="CWQ17883.1"/>
    </source>
</evidence>
<keyword evidence="5" id="KW-0378">Hydrolase</keyword>
<reference evidence="14 19" key="2">
    <citation type="submission" date="2017-08" db="EMBL/GenBank/DDBJ databases">
        <title>Meningococcal Conjunctivitis and Endemic Carriage at a Military Recruit Training Center.</title>
        <authorList>
            <person name="Bobb A.J."/>
            <person name="Galac M.R."/>
            <person name="Snesrud E."/>
            <person name="Clagett C.D."/>
        </authorList>
    </citation>
    <scope>NUCLEOTIDE SEQUENCE [LARGE SCALE GENOMIC DNA]</scope>
    <source>
        <strain evidence="14 19">MRSN431200</strain>
    </source>
</reference>
<dbReference type="InterPro" id="IPR017871">
    <property type="entry name" value="ABC_transporter-like_CS"/>
</dbReference>
<feature type="domain" description="ABC transmembrane type-1" evidence="11">
    <location>
        <begin position="171"/>
        <end position="452"/>
    </location>
</feature>
<keyword evidence="3 9" id="KW-0812">Transmembrane</keyword>
<dbReference type="Pfam" id="PF03412">
    <property type="entry name" value="Peptidase_C39"/>
    <property type="match status" value="1"/>
</dbReference>
<dbReference type="SMART" id="SM00382">
    <property type="entry name" value="AAA"/>
    <property type="match status" value="1"/>
</dbReference>
<dbReference type="GO" id="GO:0005524">
    <property type="term" value="F:ATP binding"/>
    <property type="evidence" value="ECO:0007669"/>
    <property type="project" value="UniProtKB-KW"/>
</dbReference>
<dbReference type="SUPFAM" id="SSF90123">
    <property type="entry name" value="ABC transporter transmembrane region"/>
    <property type="match status" value="1"/>
</dbReference>
<dbReference type="SUPFAM" id="SSF52540">
    <property type="entry name" value="P-loop containing nucleoside triphosphate hydrolases"/>
    <property type="match status" value="1"/>
</dbReference>
<protein>
    <submittedName>
        <fullName evidence="15">ABC transporter</fullName>
    </submittedName>
</protein>
<dbReference type="InterPro" id="IPR036640">
    <property type="entry name" value="ABC1_TM_sf"/>
</dbReference>
<dbReference type="Proteomes" id="UP000283666">
    <property type="component" value="Unassembled WGS sequence"/>
</dbReference>
<dbReference type="PANTHER" id="PTHR43394">
    <property type="entry name" value="ATP-DEPENDENT PERMEASE MDL1, MITOCHONDRIAL"/>
    <property type="match status" value="1"/>
</dbReference>
<evidence type="ECO:0000313" key="19">
    <source>
        <dbReference type="Proteomes" id="UP000260504"/>
    </source>
</evidence>
<dbReference type="EMBL" id="NVYQ01000056">
    <property type="protein sequence ID" value="RGB17975.1"/>
    <property type="molecule type" value="Genomic_DNA"/>
</dbReference>
<evidence type="ECO:0000259" key="11">
    <source>
        <dbReference type="PROSITE" id="PS50929"/>
    </source>
</evidence>
<dbReference type="Gene3D" id="3.40.50.300">
    <property type="entry name" value="P-loop containing nucleotide triphosphate hydrolases"/>
    <property type="match status" value="1"/>
</dbReference>
<dbReference type="PROSITE" id="PS50893">
    <property type="entry name" value="ABC_TRANSPORTER_2"/>
    <property type="match status" value="1"/>
</dbReference>
<evidence type="ECO:0000256" key="8">
    <source>
        <dbReference type="ARBA" id="ARBA00023136"/>
    </source>
</evidence>
<dbReference type="OMA" id="QQSHFIE"/>
<reference evidence="15 20" key="3">
    <citation type="submission" date="2017-09" db="EMBL/GenBank/DDBJ databases">
        <title>Phenotypic and genotypic characterization of Colombian isolates of Neisseria meningitidis recovered from invasive disease.</title>
        <authorList>
            <person name="Duarte C."/>
            <person name="Gabastou J.M."/>
            <person name="Moreno J."/>
        </authorList>
    </citation>
    <scope>NUCLEOTIDE SEQUENCE [LARGE SCALE GENOMIC DNA]</scope>
    <source>
        <strain evidence="15 20">INS-Nm1012</strain>
    </source>
</reference>
<evidence type="ECO:0000313" key="16">
    <source>
        <dbReference type="EMBL" id="SUA19862.1"/>
    </source>
</evidence>
<dbReference type="EMBL" id="FEVP01000047">
    <property type="protein sequence ID" value="CWQ17883.1"/>
    <property type="molecule type" value="Genomic_DNA"/>
</dbReference>
<name>A0A0Y5FJG2_NEIME</name>
<evidence type="ECO:0000256" key="4">
    <source>
        <dbReference type="ARBA" id="ARBA00022741"/>
    </source>
</evidence>
<feature type="transmembrane region" description="Helical" evidence="9">
    <location>
        <begin position="285"/>
        <end position="305"/>
    </location>
</feature>
<evidence type="ECO:0000313" key="14">
    <source>
        <dbReference type="EMBL" id="RGB17975.1"/>
    </source>
</evidence>
<reference evidence="13 17" key="1">
    <citation type="submission" date="2016-02" db="EMBL/GenBank/DDBJ databases">
        <authorList>
            <consortium name="Pathogen Informatics"/>
        </authorList>
    </citation>
    <scope>NUCLEOTIDE SEQUENCE [LARGE SCALE GENOMIC DNA]</scope>
    <source>
        <strain evidence="13 17">2842STDY5881269</strain>
    </source>
</reference>
<feature type="transmembrane region" description="Helical" evidence="9">
    <location>
        <begin position="207"/>
        <end position="231"/>
    </location>
</feature>
<keyword evidence="6" id="KW-0067">ATP-binding</keyword>
<dbReference type="InterPro" id="IPR003593">
    <property type="entry name" value="AAA+_ATPase"/>
</dbReference>
<dbReference type="CDD" id="cd02419">
    <property type="entry name" value="Peptidase_C39C"/>
    <property type="match status" value="1"/>
</dbReference>
<dbReference type="Gene3D" id="1.20.1560.10">
    <property type="entry name" value="ABC transporter type 1, transmembrane domain"/>
    <property type="match status" value="1"/>
</dbReference>
<dbReference type="PROSITE" id="PS50990">
    <property type="entry name" value="PEPTIDASE_C39"/>
    <property type="match status" value="1"/>
</dbReference>
<dbReference type="Proteomes" id="UP000072443">
    <property type="component" value="Unassembled WGS sequence"/>
</dbReference>
<evidence type="ECO:0000256" key="5">
    <source>
        <dbReference type="ARBA" id="ARBA00022801"/>
    </source>
</evidence>
<dbReference type="InterPro" id="IPR003439">
    <property type="entry name" value="ABC_transporter-like_ATP-bd"/>
</dbReference>
<dbReference type="Gene3D" id="3.90.70.10">
    <property type="entry name" value="Cysteine proteinases"/>
    <property type="match status" value="1"/>
</dbReference>
<dbReference type="GO" id="GO:0006508">
    <property type="term" value="P:proteolysis"/>
    <property type="evidence" value="ECO:0007669"/>
    <property type="project" value="InterPro"/>
</dbReference>
<evidence type="ECO:0000256" key="9">
    <source>
        <dbReference type="SAM" id="Phobius"/>
    </source>
</evidence>
<dbReference type="AlphaFoldDB" id="A0A0Y5FJG2"/>
<dbReference type="InterPro" id="IPR027417">
    <property type="entry name" value="P-loop_NTPase"/>
</dbReference>
<evidence type="ECO:0000256" key="1">
    <source>
        <dbReference type="ARBA" id="ARBA00004651"/>
    </source>
</evidence>
<dbReference type="EMBL" id="NWZY01000060">
    <property type="protein sequence ID" value="RQK75514.1"/>
    <property type="molecule type" value="Genomic_DNA"/>
</dbReference>
<reference evidence="16 18" key="4">
    <citation type="submission" date="2018-06" db="EMBL/GenBank/DDBJ databases">
        <authorList>
            <consortium name="Pathogen Informatics"/>
            <person name="Doyle S."/>
        </authorList>
    </citation>
    <scope>NUCLEOTIDE SEQUENCE [LARGE SCALE GENOMIC DNA]</scope>
    <source>
        <strain evidence="16 18">NCTC8554</strain>
    </source>
</reference>
<evidence type="ECO:0000256" key="7">
    <source>
        <dbReference type="ARBA" id="ARBA00022989"/>
    </source>
</evidence>
<dbReference type="InterPro" id="IPR011527">
    <property type="entry name" value="ABC1_TM_dom"/>
</dbReference>
<feature type="transmembrane region" description="Helical" evidence="9">
    <location>
        <begin position="170"/>
        <end position="195"/>
    </location>
</feature>
<dbReference type="GO" id="GO:0008234">
    <property type="term" value="F:cysteine-type peptidase activity"/>
    <property type="evidence" value="ECO:0007669"/>
    <property type="project" value="InterPro"/>
</dbReference>
<keyword evidence="7 9" id="KW-1133">Transmembrane helix</keyword>
<evidence type="ECO:0000313" key="18">
    <source>
        <dbReference type="Proteomes" id="UP000254176"/>
    </source>
</evidence>
<keyword evidence="4" id="KW-0547">Nucleotide-binding</keyword>
<dbReference type="GO" id="GO:0015421">
    <property type="term" value="F:ABC-type oligopeptide transporter activity"/>
    <property type="evidence" value="ECO:0007669"/>
    <property type="project" value="TreeGrafter"/>
</dbReference>
<dbReference type="PROSITE" id="PS50929">
    <property type="entry name" value="ABC_TM1F"/>
    <property type="match status" value="1"/>
</dbReference>
<evidence type="ECO:0000259" key="10">
    <source>
        <dbReference type="PROSITE" id="PS50893"/>
    </source>
</evidence>
<evidence type="ECO:0000256" key="6">
    <source>
        <dbReference type="ARBA" id="ARBA00022840"/>
    </source>
</evidence>
<dbReference type="RefSeq" id="WP_002223283.1">
    <property type="nucleotide sequence ID" value="NZ_CP012391.1"/>
</dbReference>
<feature type="domain" description="Peptidase C39" evidence="12">
    <location>
        <begin position="20"/>
        <end position="139"/>
    </location>
</feature>
<dbReference type="InterPro" id="IPR033838">
    <property type="entry name" value="CvaB_peptidase"/>
</dbReference>
<evidence type="ECO:0000313" key="17">
    <source>
        <dbReference type="Proteomes" id="UP000072443"/>
    </source>
</evidence>
<evidence type="ECO:0000313" key="20">
    <source>
        <dbReference type="Proteomes" id="UP000283666"/>
    </source>
</evidence>
<dbReference type="Proteomes" id="UP000254176">
    <property type="component" value="Unassembled WGS sequence"/>
</dbReference>
<accession>A0A0Y5FJG2</accession>
<gene>
    <name evidence="16" type="primary">apxIB_3</name>
    <name evidence="13" type="synonym">apxIB_2</name>
    <name evidence="14" type="ORF">CIJ84_04225</name>
    <name evidence="15" type="ORF">COH52_12770</name>
    <name evidence="13" type="ORF">ERS514591_02067</name>
    <name evidence="16" type="ORF">NCTC8554_01590</name>
</gene>
<organism evidence="15 20">
    <name type="scientific">Neisseria meningitidis</name>
    <dbReference type="NCBI Taxonomy" id="487"/>
    <lineage>
        <taxon>Bacteria</taxon>
        <taxon>Pseudomonadati</taxon>
        <taxon>Pseudomonadota</taxon>
        <taxon>Betaproteobacteria</taxon>
        <taxon>Neisseriales</taxon>
        <taxon>Neisseriaceae</taxon>
        <taxon>Neisseria</taxon>
    </lineage>
</organism>
<evidence type="ECO:0000313" key="15">
    <source>
        <dbReference type="EMBL" id="RQK75514.1"/>
    </source>
</evidence>
<dbReference type="InterPro" id="IPR005074">
    <property type="entry name" value="Peptidase_C39"/>
</dbReference>